<name>A0A512AVP8_9BACT</name>
<accession>A0A512AVP8</accession>
<dbReference type="Proteomes" id="UP000321532">
    <property type="component" value="Unassembled WGS sequence"/>
</dbReference>
<dbReference type="OrthoDB" id="882485at2"/>
<dbReference type="RefSeq" id="WP_146896505.1">
    <property type="nucleotide sequence ID" value="NZ_BJYS01000008.1"/>
</dbReference>
<evidence type="ECO:0008006" key="3">
    <source>
        <dbReference type="Google" id="ProtNLM"/>
    </source>
</evidence>
<evidence type="ECO:0000313" key="1">
    <source>
        <dbReference type="EMBL" id="GEO03784.1"/>
    </source>
</evidence>
<dbReference type="AlphaFoldDB" id="A0A512AVP8"/>
<proteinExistence type="predicted"/>
<comment type="caution">
    <text evidence="1">The sequence shown here is derived from an EMBL/GenBank/DDBJ whole genome shotgun (WGS) entry which is preliminary data.</text>
</comment>
<protein>
    <recommendedName>
        <fullName evidence="3">STAS/SEC14 domain-containing protein</fullName>
    </recommendedName>
</protein>
<evidence type="ECO:0000313" key="2">
    <source>
        <dbReference type="Proteomes" id="UP000321532"/>
    </source>
</evidence>
<organism evidence="1 2">
    <name type="scientific">Adhaeribacter aerolatus</name>
    <dbReference type="NCBI Taxonomy" id="670289"/>
    <lineage>
        <taxon>Bacteria</taxon>
        <taxon>Pseudomonadati</taxon>
        <taxon>Bacteroidota</taxon>
        <taxon>Cytophagia</taxon>
        <taxon>Cytophagales</taxon>
        <taxon>Hymenobacteraceae</taxon>
        <taxon>Adhaeribacter</taxon>
    </lineage>
</organism>
<reference evidence="1 2" key="1">
    <citation type="submission" date="2019-07" db="EMBL/GenBank/DDBJ databases">
        <title>Whole genome shotgun sequence of Adhaeribacter aerolatus NBRC 106133.</title>
        <authorList>
            <person name="Hosoyama A."/>
            <person name="Uohara A."/>
            <person name="Ohji S."/>
            <person name="Ichikawa N."/>
        </authorList>
    </citation>
    <scope>NUCLEOTIDE SEQUENCE [LARGE SCALE GENOMIC DNA]</scope>
    <source>
        <strain evidence="1 2">NBRC 106133</strain>
    </source>
</reference>
<keyword evidence="2" id="KW-1185">Reference proteome</keyword>
<dbReference type="EMBL" id="BJYS01000008">
    <property type="protein sequence ID" value="GEO03784.1"/>
    <property type="molecule type" value="Genomic_DNA"/>
</dbReference>
<gene>
    <name evidence="1" type="ORF">AAE02nite_14480</name>
</gene>
<sequence length="134" mass="15981">MRREVKNQGGHTFLVLDYDQENNWLYLNWIGYQNLFNIKQGLAEAWNMFRRYRFSKVLNDNRELVGPWDKANDWLEEELNPASAPIRIKYVAHIISPGIFGQLSIQDLQTRLINKVEIKLFEDINRAQDWLKSK</sequence>